<dbReference type="EMBL" id="CM001220">
    <property type="protein sequence ID" value="KEH32714.1"/>
    <property type="molecule type" value="Genomic_DNA"/>
</dbReference>
<evidence type="ECO:0000313" key="3">
    <source>
        <dbReference type="Proteomes" id="UP000002051"/>
    </source>
</evidence>
<sequence>MYGRVWAGRNNPSSVSLLRHFCLPLAAGPILVRRFRSRSSKPSCTKEEEKFIYKLANGREKKIRHLDQVKCIKDGADKVLV</sequence>
<dbReference type="Proteomes" id="UP000002051">
    <property type="component" value="Chromosome 4"/>
</dbReference>
<organism evidence="2">
    <name type="scientific">Medicago truncatula</name>
    <name type="common">Barrel medic</name>
    <name type="synonym">Medicago tribuloides</name>
    <dbReference type="NCBI Taxonomy" id="3880"/>
    <lineage>
        <taxon>Eukaryota</taxon>
        <taxon>Viridiplantae</taxon>
        <taxon>Streptophyta</taxon>
        <taxon>Embryophyta</taxon>
        <taxon>Tracheophyta</taxon>
        <taxon>Spermatophyta</taxon>
        <taxon>Magnoliopsida</taxon>
        <taxon>eudicotyledons</taxon>
        <taxon>Gunneridae</taxon>
        <taxon>Pentapetalae</taxon>
        <taxon>rosids</taxon>
        <taxon>fabids</taxon>
        <taxon>Fabales</taxon>
        <taxon>Fabaceae</taxon>
        <taxon>Papilionoideae</taxon>
        <taxon>50 kb inversion clade</taxon>
        <taxon>NPAAA clade</taxon>
        <taxon>Hologalegina</taxon>
        <taxon>IRL clade</taxon>
        <taxon>Trifolieae</taxon>
        <taxon>Medicago</taxon>
    </lineage>
</organism>
<evidence type="ECO:0000313" key="1">
    <source>
        <dbReference type="EMBL" id="KEH32714.1"/>
    </source>
</evidence>
<protein>
    <submittedName>
        <fullName evidence="1 2">Uncharacterized protein</fullName>
    </submittedName>
</protein>
<dbReference type="AlphaFoldDB" id="G7ZZU3"/>
<evidence type="ECO:0000313" key="2">
    <source>
        <dbReference type="EnsemblPlants" id="KEH32714"/>
    </source>
</evidence>
<dbReference type="PaxDb" id="3880-AES84731"/>
<accession>G7ZZU3</accession>
<dbReference type="HOGENOM" id="CLU_2577472_0_0_1"/>
<gene>
    <name evidence="1" type="ordered locus">MTR_4g134300</name>
</gene>
<reference evidence="2" key="3">
    <citation type="submission" date="2015-04" db="UniProtKB">
        <authorList>
            <consortium name="EnsemblPlants"/>
        </authorList>
    </citation>
    <scope>IDENTIFICATION</scope>
    <source>
        <strain evidence="2">cv. Jemalong A17</strain>
    </source>
</reference>
<dbReference type="EnsemblPlants" id="KEH32714">
    <property type="protein sequence ID" value="KEH32714"/>
    <property type="gene ID" value="MTR_4g134300"/>
</dbReference>
<proteinExistence type="predicted"/>
<reference evidence="1 3" key="1">
    <citation type="journal article" date="2011" name="Nature">
        <title>The Medicago genome provides insight into the evolution of rhizobial symbioses.</title>
        <authorList>
            <person name="Young N.D."/>
            <person name="Debelle F."/>
            <person name="Oldroyd G.E."/>
            <person name="Geurts R."/>
            <person name="Cannon S.B."/>
            <person name="Udvardi M.K."/>
            <person name="Benedito V.A."/>
            <person name="Mayer K.F."/>
            <person name="Gouzy J."/>
            <person name="Schoof H."/>
            <person name="Van de Peer Y."/>
            <person name="Proost S."/>
            <person name="Cook D.R."/>
            <person name="Meyers B.C."/>
            <person name="Spannagl M."/>
            <person name="Cheung F."/>
            <person name="De Mita S."/>
            <person name="Krishnakumar V."/>
            <person name="Gundlach H."/>
            <person name="Zhou S."/>
            <person name="Mudge J."/>
            <person name="Bharti A.K."/>
            <person name="Murray J.D."/>
            <person name="Naoumkina M.A."/>
            <person name="Rosen B."/>
            <person name="Silverstein K.A."/>
            <person name="Tang H."/>
            <person name="Rombauts S."/>
            <person name="Zhao P.X."/>
            <person name="Zhou P."/>
            <person name="Barbe V."/>
            <person name="Bardou P."/>
            <person name="Bechner M."/>
            <person name="Bellec A."/>
            <person name="Berger A."/>
            <person name="Berges H."/>
            <person name="Bidwell S."/>
            <person name="Bisseling T."/>
            <person name="Choisne N."/>
            <person name="Couloux A."/>
            <person name="Denny R."/>
            <person name="Deshpande S."/>
            <person name="Dai X."/>
            <person name="Doyle J.J."/>
            <person name="Dudez A.M."/>
            <person name="Farmer A.D."/>
            <person name="Fouteau S."/>
            <person name="Franken C."/>
            <person name="Gibelin C."/>
            <person name="Gish J."/>
            <person name="Goldstein S."/>
            <person name="Gonzalez A.J."/>
            <person name="Green P.J."/>
            <person name="Hallab A."/>
            <person name="Hartog M."/>
            <person name="Hua A."/>
            <person name="Humphray S.J."/>
            <person name="Jeong D.H."/>
            <person name="Jing Y."/>
            <person name="Jocker A."/>
            <person name="Kenton S.M."/>
            <person name="Kim D.J."/>
            <person name="Klee K."/>
            <person name="Lai H."/>
            <person name="Lang C."/>
            <person name="Lin S."/>
            <person name="Macmil S.L."/>
            <person name="Magdelenat G."/>
            <person name="Matthews L."/>
            <person name="McCorrison J."/>
            <person name="Monaghan E.L."/>
            <person name="Mun J.H."/>
            <person name="Najar F.Z."/>
            <person name="Nicholson C."/>
            <person name="Noirot C."/>
            <person name="O'Bleness M."/>
            <person name="Paule C.R."/>
            <person name="Poulain J."/>
            <person name="Prion F."/>
            <person name="Qin B."/>
            <person name="Qu C."/>
            <person name="Retzel E.F."/>
            <person name="Riddle C."/>
            <person name="Sallet E."/>
            <person name="Samain S."/>
            <person name="Samson N."/>
            <person name="Sanders I."/>
            <person name="Saurat O."/>
            <person name="Scarpelli C."/>
            <person name="Schiex T."/>
            <person name="Segurens B."/>
            <person name="Severin A.J."/>
            <person name="Sherrier D.J."/>
            <person name="Shi R."/>
            <person name="Sims S."/>
            <person name="Singer S.R."/>
            <person name="Sinharoy S."/>
            <person name="Sterck L."/>
            <person name="Viollet A."/>
            <person name="Wang B.B."/>
            <person name="Wang K."/>
            <person name="Wang M."/>
            <person name="Wang X."/>
            <person name="Warfsmann J."/>
            <person name="Weissenbach J."/>
            <person name="White D.D."/>
            <person name="White J.D."/>
            <person name="Wiley G.B."/>
            <person name="Wincker P."/>
            <person name="Xing Y."/>
            <person name="Yang L."/>
            <person name="Yao Z."/>
            <person name="Ying F."/>
            <person name="Zhai J."/>
            <person name="Zhou L."/>
            <person name="Zuber A."/>
            <person name="Denarie J."/>
            <person name="Dixon R.A."/>
            <person name="May G.D."/>
            <person name="Schwartz D.C."/>
            <person name="Rogers J."/>
            <person name="Quetier F."/>
            <person name="Town C.D."/>
            <person name="Roe B.A."/>
        </authorList>
    </citation>
    <scope>NUCLEOTIDE SEQUENCE [LARGE SCALE GENOMIC DNA]</scope>
    <source>
        <strain evidence="1">A17</strain>
        <strain evidence="2 3">cv. Jemalong A17</strain>
    </source>
</reference>
<name>G7ZZU3_MEDTR</name>
<keyword evidence="3" id="KW-1185">Reference proteome</keyword>
<reference evidence="1 3" key="2">
    <citation type="journal article" date="2014" name="BMC Genomics">
        <title>An improved genome release (version Mt4.0) for the model legume Medicago truncatula.</title>
        <authorList>
            <person name="Tang H."/>
            <person name="Krishnakumar V."/>
            <person name="Bidwell S."/>
            <person name="Rosen B."/>
            <person name="Chan A."/>
            <person name="Zhou S."/>
            <person name="Gentzbittel L."/>
            <person name="Childs K.L."/>
            <person name="Yandell M."/>
            <person name="Gundlach H."/>
            <person name="Mayer K.F."/>
            <person name="Schwartz D.C."/>
            <person name="Town C.D."/>
        </authorList>
    </citation>
    <scope>GENOME REANNOTATION</scope>
    <source>
        <strain evidence="1">A17</strain>
        <strain evidence="2 3">cv. Jemalong A17</strain>
    </source>
</reference>